<dbReference type="EMBL" id="WNKZ01000070">
    <property type="protein sequence ID" value="MTV55052.1"/>
    <property type="molecule type" value="Genomic_DNA"/>
</dbReference>
<evidence type="ECO:0000313" key="3">
    <source>
        <dbReference type="Proteomes" id="UP000430634"/>
    </source>
</evidence>
<gene>
    <name evidence="2" type="ORF">GM672_20185</name>
</gene>
<feature type="region of interest" description="Disordered" evidence="1">
    <location>
        <begin position="1"/>
        <end position="47"/>
    </location>
</feature>
<organism evidence="2 3">
    <name type="scientific">Pseudoduganella buxea</name>
    <dbReference type="NCBI Taxonomy" id="1949069"/>
    <lineage>
        <taxon>Bacteria</taxon>
        <taxon>Pseudomonadati</taxon>
        <taxon>Pseudomonadota</taxon>
        <taxon>Betaproteobacteria</taxon>
        <taxon>Burkholderiales</taxon>
        <taxon>Oxalobacteraceae</taxon>
        <taxon>Telluria group</taxon>
        <taxon>Pseudoduganella</taxon>
    </lineage>
</organism>
<comment type="caution">
    <text evidence="2">The sequence shown here is derived from an EMBL/GenBank/DDBJ whole genome shotgun (WGS) entry which is preliminary data.</text>
</comment>
<evidence type="ECO:0000256" key="1">
    <source>
        <dbReference type="SAM" id="MobiDB-lite"/>
    </source>
</evidence>
<dbReference type="RefSeq" id="WP_155472333.1">
    <property type="nucleotide sequence ID" value="NZ_BMKG01000018.1"/>
</dbReference>
<accession>A0A6I3T3K0</accession>
<dbReference type="AlphaFoldDB" id="A0A6I3T3K0"/>
<proteinExistence type="predicted"/>
<feature type="compositionally biased region" description="Low complexity" evidence="1">
    <location>
        <begin position="12"/>
        <end position="32"/>
    </location>
</feature>
<sequence>MVVNRARGWRTALTSSSAASSVKAEAAGSSASWREPTSRCMPAVSQP</sequence>
<reference evidence="2 3" key="1">
    <citation type="submission" date="2019-11" db="EMBL/GenBank/DDBJ databases">
        <title>Type strains purchased from KCTC, JCM and DSMZ.</title>
        <authorList>
            <person name="Lu H."/>
        </authorList>
    </citation>
    <scope>NUCLEOTIDE SEQUENCE [LARGE SCALE GENOMIC DNA]</scope>
    <source>
        <strain evidence="2 3">KCTC 52429</strain>
    </source>
</reference>
<evidence type="ECO:0000313" key="2">
    <source>
        <dbReference type="EMBL" id="MTV55052.1"/>
    </source>
</evidence>
<dbReference type="Proteomes" id="UP000430634">
    <property type="component" value="Unassembled WGS sequence"/>
</dbReference>
<protein>
    <submittedName>
        <fullName evidence="2">Uncharacterized protein</fullName>
    </submittedName>
</protein>
<name>A0A6I3T3K0_9BURK</name>